<organism evidence="1">
    <name type="scientific">Streptomyces sp. R33</name>
    <dbReference type="NCBI Taxonomy" id="3238629"/>
    <lineage>
        <taxon>Bacteria</taxon>
        <taxon>Bacillati</taxon>
        <taxon>Actinomycetota</taxon>
        <taxon>Actinomycetes</taxon>
        <taxon>Kitasatosporales</taxon>
        <taxon>Streptomycetaceae</taxon>
        <taxon>Streptomyces</taxon>
    </lineage>
</organism>
<dbReference type="AlphaFoldDB" id="A0AB39XW08"/>
<evidence type="ECO:0000313" key="1">
    <source>
        <dbReference type="EMBL" id="XDV61754.1"/>
    </source>
</evidence>
<dbReference type="RefSeq" id="WP_369776500.1">
    <property type="nucleotide sequence ID" value="NZ_CP165727.1"/>
</dbReference>
<reference evidence="1" key="1">
    <citation type="submission" date="2024-08" db="EMBL/GenBank/DDBJ databases">
        <authorList>
            <person name="Yu S.T."/>
        </authorList>
    </citation>
    <scope>NUCLEOTIDE SEQUENCE</scope>
    <source>
        <strain evidence="1">R33</strain>
    </source>
</reference>
<dbReference type="EMBL" id="CP165727">
    <property type="protein sequence ID" value="XDV61754.1"/>
    <property type="molecule type" value="Genomic_DNA"/>
</dbReference>
<gene>
    <name evidence="1" type="ORF">AB5J51_01740</name>
</gene>
<accession>A0AB39XW08</accession>
<name>A0AB39XW08_9ACTN</name>
<protein>
    <submittedName>
        <fullName evidence="1">Uncharacterized protein</fullName>
    </submittedName>
</protein>
<proteinExistence type="predicted"/>
<sequence length="78" mass="8603">MASVLASHRSGDKLRTAARTLVVAVRQASCPWVLWPRRAAGHLGDVTSTRVRAVMLPLDVMDAEVTMAGEDRSRLEFR</sequence>